<evidence type="ECO:0000256" key="2">
    <source>
        <dbReference type="PROSITE-ProRule" id="PRU00267"/>
    </source>
</evidence>
<evidence type="ECO:0000259" key="4">
    <source>
        <dbReference type="PROSITE" id="PS50118"/>
    </source>
</evidence>
<feature type="domain" description="HMG box" evidence="4">
    <location>
        <begin position="129"/>
        <end position="196"/>
    </location>
</feature>
<dbReference type="STRING" id="742152.A0A2H3J4J1"/>
<protein>
    <recommendedName>
        <fullName evidence="4">HMG box domain-containing protein</fullName>
    </recommendedName>
</protein>
<dbReference type="EMBL" id="KB467909">
    <property type="protein sequence ID" value="PCH37150.1"/>
    <property type="molecule type" value="Genomic_DNA"/>
</dbReference>
<dbReference type="SUPFAM" id="SSF47095">
    <property type="entry name" value="HMG-box"/>
    <property type="match status" value="2"/>
</dbReference>
<dbReference type="PANTHER" id="PTHR48112:SF22">
    <property type="entry name" value="MITOCHONDRIAL TRANSCRIPTION FACTOR A, ISOFORM B"/>
    <property type="match status" value="1"/>
</dbReference>
<accession>A0A2H3J4J1</accession>
<reference evidence="5 6" key="1">
    <citation type="journal article" date="2012" name="Science">
        <title>The Paleozoic origin of enzymatic lignin decomposition reconstructed from 31 fungal genomes.</title>
        <authorList>
            <person name="Floudas D."/>
            <person name="Binder M."/>
            <person name="Riley R."/>
            <person name="Barry K."/>
            <person name="Blanchette R.A."/>
            <person name="Henrissat B."/>
            <person name="Martinez A.T."/>
            <person name="Otillar R."/>
            <person name="Spatafora J.W."/>
            <person name="Yadav J.S."/>
            <person name="Aerts A."/>
            <person name="Benoit I."/>
            <person name="Boyd A."/>
            <person name="Carlson A."/>
            <person name="Copeland A."/>
            <person name="Coutinho P.M."/>
            <person name="de Vries R.P."/>
            <person name="Ferreira P."/>
            <person name="Findley K."/>
            <person name="Foster B."/>
            <person name="Gaskell J."/>
            <person name="Glotzer D."/>
            <person name="Gorecki P."/>
            <person name="Heitman J."/>
            <person name="Hesse C."/>
            <person name="Hori C."/>
            <person name="Igarashi K."/>
            <person name="Jurgens J.A."/>
            <person name="Kallen N."/>
            <person name="Kersten P."/>
            <person name="Kohler A."/>
            <person name="Kuees U."/>
            <person name="Kumar T.K.A."/>
            <person name="Kuo A."/>
            <person name="LaButti K."/>
            <person name="Larrondo L.F."/>
            <person name="Lindquist E."/>
            <person name="Ling A."/>
            <person name="Lombard V."/>
            <person name="Lucas S."/>
            <person name="Lundell T."/>
            <person name="Martin R."/>
            <person name="McLaughlin D.J."/>
            <person name="Morgenstern I."/>
            <person name="Morin E."/>
            <person name="Murat C."/>
            <person name="Nagy L.G."/>
            <person name="Nolan M."/>
            <person name="Ohm R.A."/>
            <person name="Patyshakuliyeva A."/>
            <person name="Rokas A."/>
            <person name="Ruiz-Duenas F.J."/>
            <person name="Sabat G."/>
            <person name="Salamov A."/>
            <person name="Samejima M."/>
            <person name="Schmutz J."/>
            <person name="Slot J.C."/>
            <person name="St John F."/>
            <person name="Stenlid J."/>
            <person name="Sun H."/>
            <person name="Sun S."/>
            <person name="Syed K."/>
            <person name="Tsang A."/>
            <person name="Wiebenga A."/>
            <person name="Young D."/>
            <person name="Pisabarro A."/>
            <person name="Eastwood D.C."/>
            <person name="Martin F."/>
            <person name="Cullen D."/>
            <person name="Grigoriev I.V."/>
            <person name="Hibbett D.S."/>
        </authorList>
    </citation>
    <scope>NUCLEOTIDE SEQUENCE [LARGE SCALE GENOMIC DNA]</scope>
    <source>
        <strain evidence="5 6">MD-104</strain>
    </source>
</reference>
<organism evidence="5 6">
    <name type="scientific">Wolfiporia cocos (strain MD-104)</name>
    <name type="common">Brown rot fungus</name>
    <dbReference type="NCBI Taxonomy" id="742152"/>
    <lineage>
        <taxon>Eukaryota</taxon>
        <taxon>Fungi</taxon>
        <taxon>Dikarya</taxon>
        <taxon>Basidiomycota</taxon>
        <taxon>Agaricomycotina</taxon>
        <taxon>Agaricomycetes</taxon>
        <taxon>Polyporales</taxon>
        <taxon>Phaeolaceae</taxon>
        <taxon>Wolfiporia</taxon>
    </lineage>
</organism>
<dbReference type="InterPro" id="IPR050342">
    <property type="entry name" value="HMGB"/>
</dbReference>
<proteinExistence type="predicted"/>
<gene>
    <name evidence="5" type="ORF">WOLCODRAFT_140741</name>
</gene>
<dbReference type="InterPro" id="IPR036910">
    <property type="entry name" value="HMG_box_dom_sf"/>
</dbReference>
<dbReference type="GO" id="GO:0003677">
    <property type="term" value="F:DNA binding"/>
    <property type="evidence" value="ECO:0007669"/>
    <property type="project" value="UniProtKB-UniRule"/>
</dbReference>
<dbReference type="OMA" id="DIPYVEA"/>
<dbReference type="Gene3D" id="1.10.30.10">
    <property type="entry name" value="High mobility group box domain"/>
    <property type="match status" value="2"/>
</dbReference>
<feature type="DNA-binding region" description="HMG box" evidence="2">
    <location>
        <begin position="129"/>
        <end position="196"/>
    </location>
</feature>
<dbReference type="AlphaFoldDB" id="A0A2H3J4J1"/>
<evidence type="ECO:0000313" key="5">
    <source>
        <dbReference type="EMBL" id="PCH37150.1"/>
    </source>
</evidence>
<dbReference type="Pfam" id="PF09011">
    <property type="entry name" value="HMG_box_2"/>
    <property type="match status" value="1"/>
</dbReference>
<dbReference type="SMART" id="SM00398">
    <property type="entry name" value="HMG"/>
    <property type="match status" value="2"/>
</dbReference>
<dbReference type="InterPro" id="IPR009071">
    <property type="entry name" value="HMG_box_dom"/>
</dbReference>
<evidence type="ECO:0000256" key="3">
    <source>
        <dbReference type="SAM" id="MobiDB-lite"/>
    </source>
</evidence>
<dbReference type="Proteomes" id="UP000218811">
    <property type="component" value="Unassembled WGS sequence"/>
</dbReference>
<sequence length="298" mass="33191">MLPWLAQRIAPRVAPLNLARVSMRTTSSLLAAQAPIQTRSFLTATRIAFADAKESTKSKRIAAGAKSGRTIAKRTTKTAAAKKKTAAAKKTKTAKAKPAKDVKPKIKAKKPKKRPTLMNMKIPKEAQPPKKPSSAYLLFASERAKGLGLNSLETAMAAARESSVLWRAMSEAEQRVWLDRATVLRDAYDRELKEWIRNADSRILQAYQVQRKAKGHHALPREYVKRFSGSGYNFFVKEYSKTYASTEGAEGVKLGQEIFSRAAGEWKQLSDVQKARYNEVAVQARAEQEKLREKALST</sequence>
<keyword evidence="2" id="KW-0539">Nucleus</keyword>
<dbReference type="PANTHER" id="PTHR48112">
    <property type="entry name" value="HIGH MOBILITY GROUP PROTEIN DSP1"/>
    <property type="match status" value="1"/>
</dbReference>
<dbReference type="CDD" id="cd00084">
    <property type="entry name" value="HMG-box_SF"/>
    <property type="match status" value="1"/>
</dbReference>
<evidence type="ECO:0000256" key="1">
    <source>
        <dbReference type="ARBA" id="ARBA00023125"/>
    </source>
</evidence>
<dbReference type="GO" id="GO:0006357">
    <property type="term" value="P:regulation of transcription by RNA polymerase II"/>
    <property type="evidence" value="ECO:0007669"/>
    <property type="project" value="TreeGrafter"/>
</dbReference>
<dbReference type="GO" id="GO:0005634">
    <property type="term" value="C:nucleus"/>
    <property type="evidence" value="ECO:0007669"/>
    <property type="project" value="UniProtKB-UniRule"/>
</dbReference>
<dbReference type="PROSITE" id="PS50118">
    <property type="entry name" value="HMG_BOX_2"/>
    <property type="match status" value="1"/>
</dbReference>
<feature type="region of interest" description="Disordered" evidence="3">
    <location>
        <begin position="83"/>
        <end position="113"/>
    </location>
</feature>
<feature type="compositionally biased region" description="Basic residues" evidence="3">
    <location>
        <begin position="83"/>
        <end position="97"/>
    </location>
</feature>
<keyword evidence="1 2" id="KW-0238">DNA-binding</keyword>
<dbReference type="OrthoDB" id="1919336at2759"/>
<keyword evidence="6" id="KW-1185">Reference proteome</keyword>
<evidence type="ECO:0000313" key="6">
    <source>
        <dbReference type="Proteomes" id="UP000218811"/>
    </source>
</evidence>
<name>A0A2H3J4J1_WOLCO</name>